<keyword evidence="3" id="KW-0489">Methyltransferase</keyword>
<feature type="domain" description="Thymidylate synthase/dCMP hydroxymethylase" evidence="2">
    <location>
        <begin position="2"/>
        <end position="46"/>
    </location>
</feature>
<dbReference type="Pfam" id="PF00303">
    <property type="entry name" value="Thymidylat_synt"/>
    <property type="match status" value="1"/>
</dbReference>
<reference evidence="3" key="1">
    <citation type="submission" date="2013-08" db="EMBL/GenBank/DDBJ databases">
        <authorList>
            <person name="Mendez C."/>
            <person name="Richter M."/>
            <person name="Ferrer M."/>
            <person name="Sanchez J."/>
        </authorList>
    </citation>
    <scope>NUCLEOTIDE SEQUENCE</scope>
</reference>
<name>T1CIE2_9ZZZZ</name>
<dbReference type="EC" id="2.1.1.45" evidence="3"/>
<dbReference type="Gene3D" id="3.30.572.10">
    <property type="entry name" value="Thymidylate synthase/dCMP hydroxymethylase domain"/>
    <property type="match status" value="1"/>
</dbReference>
<feature type="non-terminal residue" evidence="3">
    <location>
        <position position="1"/>
    </location>
</feature>
<keyword evidence="1 3" id="KW-0808">Transferase</keyword>
<dbReference type="SUPFAM" id="SSF55831">
    <property type="entry name" value="Thymidylate synthase/dCMP hydroxymethylase"/>
    <property type="match status" value="1"/>
</dbReference>
<sequence>LQLSRTPRTLPSLQIMRKPSSIEDYCFDDFVIFGYDPYQNIKAAISK</sequence>
<organism evidence="3">
    <name type="scientific">mine drainage metagenome</name>
    <dbReference type="NCBI Taxonomy" id="410659"/>
    <lineage>
        <taxon>unclassified sequences</taxon>
        <taxon>metagenomes</taxon>
        <taxon>ecological metagenomes</taxon>
    </lineage>
</organism>
<evidence type="ECO:0000259" key="2">
    <source>
        <dbReference type="Pfam" id="PF00303"/>
    </source>
</evidence>
<dbReference type="GO" id="GO:0032259">
    <property type="term" value="P:methylation"/>
    <property type="evidence" value="ECO:0007669"/>
    <property type="project" value="UniProtKB-KW"/>
</dbReference>
<evidence type="ECO:0000313" key="3">
    <source>
        <dbReference type="EMBL" id="EQD66309.1"/>
    </source>
</evidence>
<proteinExistence type="predicted"/>
<dbReference type="GO" id="GO:0004799">
    <property type="term" value="F:thymidylate synthase activity"/>
    <property type="evidence" value="ECO:0007669"/>
    <property type="project" value="UniProtKB-EC"/>
</dbReference>
<reference evidence="3" key="2">
    <citation type="journal article" date="2014" name="ISME J.">
        <title>Microbial stratification in low pH oxic and suboxic macroscopic growths along an acid mine drainage.</title>
        <authorList>
            <person name="Mendez-Garcia C."/>
            <person name="Mesa V."/>
            <person name="Sprenger R.R."/>
            <person name="Richter M."/>
            <person name="Diez M.S."/>
            <person name="Solano J."/>
            <person name="Bargiela R."/>
            <person name="Golyshina O.V."/>
            <person name="Manteca A."/>
            <person name="Ramos J.L."/>
            <person name="Gallego J.R."/>
            <person name="Llorente I."/>
            <person name="Martins Dos Santos V.A."/>
            <person name="Jensen O.N."/>
            <person name="Pelaez A.I."/>
            <person name="Sanchez J."/>
            <person name="Ferrer M."/>
        </authorList>
    </citation>
    <scope>NUCLEOTIDE SEQUENCE</scope>
</reference>
<dbReference type="AlphaFoldDB" id="T1CIE2"/>
<dbReference type="EMBL" id="AUZX01005857">
    <property type="protein sequence ID" value="EQD66309.1"/>
    <property type="molecule type" value="Genomic_DNA"/>
</dbReference>
<dbReference type="InterPro" id="IPR036926">
    <property type="entry name" value="Thymidate_synth/dCMP_Mease_sf"/>
</dbReference>
<gene>
    <name evidence="3" type="ORF">B1A_08185</name>
</gene>
<evidence type="ECO:0000256" key="1">
    <source>
        <dbReference type="ARBA" id="ARBA00022679"/>
    </source>
</evidence>
<dbReference type="InterPro" id="IPR023451">
    <property type="entry name" value="Thymidate_synth/dCMP_Mease_dom"/>
</dbReference>
<protein>
    <submittedName>
        <fullName evidence="3">Protein containing Thymidylate synthase</fullName>
        <ecNumber evidence="3">2.1.1.45</ecNumber>
    </submittedName>
</protein>
<comment type="caution">
    <text evidence="3">The sequence shown here is derived from an EMBL/GenBank/DDBJ whole genome shotgun (WGS) entry which is preliminary data.</text>
</comment>
<accession>T1CIE2</accession>